<dbReference type="EMBL" id="CABPSB010000011">
    <property type="protein sequence ID" value="VVE22653.1"/>
    <property type="molecule type" value="Genomic_DNA"/>
</dbReference>
<keyword evidence="4" id="KW-1003">Cell membrane</keyword>
<keyword evidence="8" id="KW-0472">Membrane</keyword>
<protein>
    <submittedName>
        <fullName evidence="10">Glutathione ABC transporter ATP-binding protein</fullName>
    </submittedName>
</protein>
<gene>
    <name evidence="10" type="ORF">PAN31108_03213</name>
</gene>
<comment type="similarity">
    <text evidence="2">Belongs to the ABC transporter superfamily.</text>
</comment>
<evidence type="ECO:0000313" key="10">
    <source>
        <dbReference type="EMBL" id="VVE22653.1"/>
    </source>
</evidence>
<dbReference type="OrthoDB" id="9802772at2"/>
<evidence type="ECO:0000256" key="2">
    <source>
        <dbReference type="ARBA" id="ARBA00005417"/>
    </source>
</evidence>
<evidence type="ECO:0000256" key="8">
    <source>
        <dbReference type="ARBA" id="ARBA00023136"/>
    </source>
</evidence>
<evidence type="ECO:0000256" key="5">
    <source>
        <dbReference type="ARBA" id="ARBA00022519"/>
    </source>
</evidence>
<keyword evidence="7 10" id="KW-0067">ATP-binding</keyword>
<proteinExistence type="inferred from homology"/>
<dbReference type="GO" id="GO:0005524">
    <property type="term" value="F:ATP binding"/>
    <property type="evidence" value="ECO:0007669"/>
    <property type="project" value="UniProtKB-KW"/>
</dbReference>
<comment type="subcellular location">
    <subcellularLocation>
        <location evidence="1">Cell inner membrane</location>
        <topology evidence="1">Peripheral membrane protein</topology>
    </subcellularLocation>
</comment>
<dbReference type="InterPro" id="IPR017871">
    <property type="entry name" value="ABC_transporter-like_CS"/>
</dbReference>
<evidence type="ECO:0000256" key="4">
    <source>
        <dbReference type="ARBA" id="ARBA00022475"/>
    </source>
</evidence>
<dbReference type="NCBIfam" id="NF008453">
    <property type="entry name" value="PRK11308.1"/>
    <property type="match status" value="2"/>
</dbReference>
<keyword evidence="5" id="KW-0997">Cell inner membrane</keyword>
<feature type="domain" description="ABC transporter" evidence="9">
    <location>
        <begin position="379"/>
        <end position="621"/>
    </location>
</feature>
<dbReference type="Proteomes" id="UP000406256">
    <property type="component" value="Unassembled WGS sequence"/>
</dbReference>
<dbReference type="PANTHER" id="PTHR43297:SF2">
    <property type="entry name" value="DIPEPTIDE TRANSPORT ATP-BINDING PROTEIN DPPD"/>
    <property type="match status" value="1"/>
</dbReference>
<reference evidence="10 11" key="1">
    <citation type="submission" date="2019-08" db="EMBL/GenBank/DDBJ databases">
        <authorList>
            <person name="Peeters C."/>
        </authorList>
    </citation>
    <scope>NUCLEOTIDE SEQUENCE [LARGE SCALE GENOMIC DNA]</scope>
    <source>
        <strain evidence="10 11">LMG 31108</strain>
    </source>
</reference>
<dbReference type="SMART" id="SM00382">
    <property type="entry name" value="AAA"/>
    <property type="match status" value="2"/>
</dbReference>
<name>A0A5E4WES4_9BURK</name>
<organism evidence="10 11">
    <name type="scientific">Pandoraea anhela</name>
    <dbReference type="NCBI Taxonomy" id="2508295"/>
    <lineage>
        <taxon>Bacteria</taxon>
        <taxon>Pseudomonadati</taxon>
        <taxon>Pseudomonadota</taxon>
        <taxon>Betaproteobacteria</taxon>
        <taxon>Burkholderiales</taxon>
        <taxon>Burkholderiaceae</taxon>
        <taxon>Pandoraea</taxon>
    </lineage>
</organism>
<dbReference type="SUPFAM" id="SSF52540">
    <property type="entry name" value="P-loop containing nucleoside triphosphate hydrolases"/>
    <property type="match status" value="2"/>
</dbReference>
<evidence type="ECO:0000313" key="11">
    <source>
        <dbReference type="Proteomes" id="UP000406256"/>
    </source>
</evidence>
<feature type="domain" description="ABC transporter" evidence="9">
    <location>
        <begin position="20"/>
        <end position="269"/>
    </location>
</feature>
<dbReference type="InterPro" id="IPR003439">
    <property type="entry name" value="ABC_transporter-like_ATP-bd"/>
</dbReference>
<dbReference type="FunFam" id="3.40.50.300:FF:000016">
    <property type="entry name" value="Oligopeptide ABC transporter ATP-binding component"/>
    <property type="match status" value="1"/>
</dbReference>
<dbReference type="PANTHER" id="PTHR43297">
    <property type="entry name" value="OLIGOPEPTIDE TRANSPORT ATP-BINDING PROTEIN APPD"/>
    <property type="match status" value="1"/>
</dbReference>
<evidence type="ECO:0000256" key="1">
    <source>
        <dbReference type="ARBA" id="ARBA00004417"/>
    </source>
</evidence>
<keyword evidence="6" id="KW-0547">Nucleotide-binding</keyword>
<dbReference type="AlphaFoldDB" id="A0A5E4WES4"/>
<evidence type="ECO:0000256" key="7">
    <source>
        <dbReference type="ARBA" id="ARBA00022840"/>
    </source>
</evidence>
<dbReference type="NCBIfam" id="TIGR01727">
    <property type="entry name" value="oligo_HPY"/>
    <property type="match status" value="2"/>
</dbReference>
<dbReference type="PROSITE" id="PS00211">
    <property type="entry name" value="ABC_TRANSPORTER_1"/>
    <property type="match status" value="1"/>
</dbReference>
<dbReference type="GO" id="GO:0055085">
    <property type="term" value="P:transmembrane transport"/>
    <property type="evidence" value="ECO:0007669"/>
    <property type="project" value="UniProtKB-ARBA"/>
</dbReference>
<dbReference type="Pfam" id="PF08352">
    <property type="entry name" value="oligo_HPY"/>
    <property type="match status" value="2"/>
</dbReference>
<dbReference type="InterPro" id="IPR013563">
    <property type="entry name" value="Oligopep_ABC_C"/>
</dbReference>
<dbReference type="GO" id="GO:0016887">
    <property type="term" value="F:ATP hydrolysis activity"/>
    <property type="evidence" value="ECO:0007669"/>
    <property type="project" value="InterPro"/>
</dbReference>
<dbReference type="InterPro" id="IPR003593">
    <property type="entry name" value="AAA+_ATPase"/>
</dbReference>
<dbReference type="GO" id="GO:0005886">
    <property type="term" value="C:plasma membrane"/>
    <property type="evidence" value="ECO:0007669"/>
    <property type="project" value="UniProtKB-SubCell"/>
</dbReference>
<dbReference type="PROSITE" id="PS50893">
    <property type="entry name" value="ABC_TRANSPORTER_2"/>
    <property type="match status" value="2"/>
</dbReference>
<dbReference type="CDD" id="cd03257">
    <property type="entry name" value="ABC_NikE_OppD_transporters"/>
    <property type="match status" value="2"/>
</dbReference>
<dbReference type="Pfam" id="PF00005">
    <property type="entry name" value="ABC_tran"/>
    <property type="match status" value="2"/>
</dbReference>
<dbReference type="InterPro" id="IPR027417">
    <property type="entry name" value="P-loop_NTPase"/>
</dbReference>
<dbReference type="GO" id="GO:0015833">
    <property type="term" value="P:peptide transport"/>
    <property type="evidence" value="ECO:0007669"/>
    <property type="project" value="InterPro"/>
</dbReference>
<evidence type="ECO:0000256" key="6">
    <source>
        <dbReference type="ARBA" id="ARBA00022741"/>
    </source>
</evidence>
<keyword evidence="3" id="KW-0813">Transport</keyword>
<dbReference type="Gene3D" id="3.40.50.300">
    <property type="entry name" value="P-loop containing nucleotide triphosphate hydrolases"/>
    <property type="match status" value="2"/>
</dbReference>
<sequence>MNARVPNVNISLGEPQRPVLRVSDLSIAYAEQGKRNDIVHHLTLSIGEGEAYGLVGESGCGKSTVAMAIMSHLSRNGRVVNGRIEIAGKDVARLNRAELRQLRANDVAMVYQDPGRALNPSLTIGRQMAEAFEASGVGKTKAVEGALDMLRRVRIQRVESVMQSYPHELSGGMQQRIVIAMALAKNPSLLILDEPTTGLDVTIEAEVLDLISALRREFSTGILLISHNLSVVRRVCERIGVLYAGRLVEEGRVDDVLDSPRHPYTAALLQCIPGANGSPSNKFEGRLNTISGELPSPGERIAGCAYAPRCARRSAECEVVAPVLTPLDDARHGRFVSCHYAGAAMARVEPVELAEPVEPTVPPAPQVSRPSARDDVPMVRVRNVSKSWRVKGRAVRGLDEISFDILRGETLGLVGESGSGKTTLAKLIMGMIAADEGGVVEFDGAALASRVTARSKAQIGAMQIVFQNPDSALNRSHSVRKIVARSLTKLSGGSGTAERIGALVKSVRLPLRYLPAKPRQLSGGLKQRVAIARAFAGSPSLVVCDEPTSALDVSVQASILNLLADLQARERVSYLLISHDVNVIRYLADRVAVLYHGWLLEIGRVSDVFSFPVHPYTEVLLGASARMKQGEAGAVSVDASSPMPSDAANEADAAEAAHVHGCKFESRCPRSLGEVCKTSLPAWQEIGAHRIRCHIPLNDLKRYQASDSR</sequence>
<evidence type="ECO:0000256" key="3">
    <source>
        <dbReference type="ARBA" id="ARBA00022448"/>
    </source>
</evidence>
<evidence type="ECO:0000259" key="9">
    <source>
        <dbReference type="PROSITE" id="PS50893"/>
    </source>
</evidence>
<dbReference type="InterPro" id="IPR050388">
    <property type="entry name" value="ABC_Ni/Peptide_Import"/>
</dbReference>
<accession>A0A5E4WES4</accession>
<keyword evidence="11" id="KW-1185">Reference proteome</keyword>